<dbReference type="SUPFAM" id="SSF52980">
    <property type="entry name" value="Restriction endonuclease-like"/>
    <property type="match status" value="1"/>
</dbReference>
<dbReference type="CDD" id="cd20736">
    <property type="entry name" value="PoNe_Nuclease"/>
    <property type="match status" value="1"/>
</dbReference>
<sequence length="181" mass="20632">MSERRDSGNALPDAWSIPGIIARITKHPWLRRQALSWFISLDAFFHPTLLGQPMNRAEIGLLGEILGARWLHCQNRKILYRNYRGSRRGEVDIVARHGETLTFIEVKTRTSRGFGRPADAVNPDKQRLIQRGALDWLRLLGKPKIPHRFDILEVLLVPGEPPHLHIIENAFTLPDSALSGR</sequence>
<dbReference type="AlphaFoldDB" id="A0A1T4YGF5"/>
<dbReference type="InterPro" id="IPR011856">
    <property type="entry name" value="tRNA_endonuc-like_dom_sf"/>
</dbReference>
<keyword evidence="3" id="KW-0255">Endonuclease</keyword>
<evidence type="ECO:0000313" key="3">
    <source>
        <dbReference type="EMBL" id="SKB00668.1"/>
    </source>
</evidence>
<dbReference type="Gene3D" id="3.40.1350.10">
    <property type="match status" value="1"/>
</dbReference>
<dbReference type="GO" id="GO:0004519">
    <property type="term" value="F:endonuclease activity"/>
    <property type="evidence" value="ECO:0007669"/>
    <property type="project" value="UniProtKB-KW"/>
</dbReference>
<dbReference type="HAMAP" id="MF_00048">
    <property type="entry name" value="UPF0102"/>
    <property type="match status" value="1"/>
</dbReference>
<reference evidence="4" key="1">
    <citation type="submission" date="2017-02" db="EMBL/GenBank/DDBJ databases">
        <authorList>
            <person name="Varghese N."/>
            <person name="Submissions S."/>
        </authorList>
    </citation>
    <scope>NUCLEOTIDE SEQUENCE [LARGE SCALE GENOMIC DNA]</scope>
    <source>
        <strain evidence="4">ATCC 700200</strain>
    </source>
</reference>
<protein>
    <recommendedName>
        <fullName evidence="2">UPF0102 protein SAMN02745166_03196</fullName>
    </recommendedName>
</protein>
<comment type="similarity">
    <text evidence="1 2">Belongs to the UPF0102 family.</text>
</comment>
<evidence type="ECO:0000313" key="4">
    <source>
        <dbReference type="Proteomes" id="UP000190774"/>
    </source>
</evidence>
<dbReference type="InterPro" id="IPR003509">
    <property type="entry name" value="UPF0102_YraN-like"/>
</dbReference>
<keyword evidence="3" id="KW-0378">Hydrolase</keyword>
<gene>
    <name evidence="3" type="ORF">SAMN02745166_03196</name>
</gene>
<dbReference type="PANTHER" id="PTHR34039:SF1">
    <property type="entry name" value="UPF0102 PROTEIN YRAN"/>
    <property type="match status" value="1"/>
</dbReference>
<dbReference type="STRING" id="48467.SAMN02745166_03196"/>
<evidence type="ECO:0000256" key="2">
    <source>
        <dbReference type="HAMAP-Rule" id="MF_00048"/>
    </source>
</evidence>
<organism evidence="3 4">
    <name type="scientific">Prosthecobacter debontii</name>
    <dbReference type="NCBI Taxonomy" id="48467"/>
    <lineage>
        <taxon>Bacteria</taxon>
        <taxon>Pseudomonadati</taxon>
        <taxon>Verrucomicrobiota</taxon>
        <taxon>Verrucomicrobiia</taxon>
        <taxon>Verrucomicrobiales</taxon>
        <taxon>Verrucomicrobiaceae</taxon>
        <taxon>Prosthecobacter</taxon>
    </lineage>
</organism>
<dbReference type="EMBL" id="FUYE01000010">
    <property type="protein sequence ID" value="SKB00668.1"/>
    <property type="molecule type" value="Genomic_DNA"/>
</dbReference>
<proteinExistence type="inferred from homology"/>
<dbReference type="Pfam" id="PF02021">
    <property type="entry name" value="UPF0102"/>
    <property type="match status" value="1"/>
</dbReference>
<accession>A0A1T4YGF5</accession>
<dbReference type="Proteomes" id="UP000190774">
    <property type="component" value="Unassembled WGS sequence"/>
</dbReference>
<evidence type="ECO:0000256" key="1">
    <source>
        <dbReference type="ARBA" id="ARBA00006738"/>
    </source>
</evidence>
<dbReference type="GO" id="GO:0003676">
    <property type="term" value="F:nucleic acid binding"/>
    <property type="evidence" value="ECO:0007669"/>
    <property type="project" value="InterPro"/>
</dbReference>
<dbReference type="PANTHER" id="PTHR34039">
    <property type="entry name" value="UPF0102 PROTEIN YRAN"/>
    <property type="match status" value="1"/>
</dbReference>
<keyword evidence="3" id="KW-0540">Nuclease</keyword>
<keyword evidence="4" id="KW-1185">Reference proteome</keyword>
<name>A0A1T4YGF5_9BACT</name>
<dbReference type="InterPro" id="IPR011335">
    <property type="entry name" value="Restrct_endonuc-II-like"/>
</dbReference>
<dbReference type="RefSeq" id="WP_217698994.1">
    <property type="nucleotide sequence ID" value="NZ_FUYE01000010.1"/>
</dbReference>